<dbReference type="Proteomes" id="UP001449225">
    <property type="component" value="Unassembled WGS sequence"/>
</dbReference>
<proteinExistence type="predicted"/>
<keyword evidence="3" id="KW-1185">Reference proteome</keyword>
<sequence>MLNPAICRYPCSTLNELPEDIQAMIIEVQEKTGFIPHVFLTLARRPNEFRAFFDYYQAIMTREANLSLAEKEMIIVTTSAANGCQYCVVAHGAVLRIVSKDPLLSDQLSTNHRHAAITERQKAILDFSLKLCRAPEEICQQDYEALYMQGLTDEDIWDISSVCAFFGLSNRMAVISAMQPNVEFYTMGR</sequence>
<dbReference type="NCBIfam" id="TIGR00778">
    <property type="entry name" value="ahpD_dom"/>
    <property type="match status" value="1"/>
</dbReference>
<dbReference type="InterPro" id="IPR004675">
    <property type="entry name" value="AhpD_core"/>
</dbReference>
<dbReference type="PANTHER" id="PTHR35446:SF2">
    <property type="entry name" value="CARBOXYMUCONOLACTONE DECARBOXYLASE-LIKE DOMAIN-CONTAINING PROTEIN"/>
    <property type="match status" value="1"/>
</dbReference>
<dbReference type="Pfam" id="PF02627">
    <property type="entry name" value="CMD"/>
    <property type="match status" value="1"/>
</dbReference>
<evidence type="ECO:0000313" key="3">
    <source>
        <dbReference type="Proteomes" id="UP001449225"/>
    </source>
</evidence>
<comment type="caution">
    <text evidence="2">The sequence shown here is derived from an EMBL/GenBank/DDBJ whole genome shotgun (WGS) entry which is preliminary data.</text>
</comment>
<dbReference type="Gene3D" id="1.20.5.810">
    <property type="entry name" value="AhpD-like"/>
    <property type="match status" value="1"/>
</dbReference>
<accession>A0ABU9TUQ5</accession>
<dbReference type="EMBL" id="JBBMRA010000012">
    <property type="protein sequence ID" value="MEM5537243.1"/>
    <property type="molecule type" value="Genomic_DNA"/>
</dbReference>
<dbReference type="PANTHER" id="PTHR35446">
    <property type="entry name" value="SI:CH211-175M2.5"/>
    <property type="match status" value="1"/>
</dbReference>
<dbReference type="InterPro" id="IPR029032">
    <property type="entry name" value="AhpD-like"/>
</dbReference>
<gene>
    <name evidence="2" type="ORF">WNY58_12680</name>
</gene>
<evidence type="ECO:0000259" key="1">
    <source>
        <dbReference type="Pfam" id="PF02627"/>
    </source>
</evidence>
<dbReference type="Gene3D" id="1.20.1290.10">
    <property type="entry name" value="AhpD-like"/>
    <property type="match status" value="1"/>
</dbReference>
<dbReference type="RefSeq" id="WP_067987590.1">
    <property type="nucleotide sequence ID" value="NZ_CAXBCE010000021.1"/>
</dbReference>
<dbReference type="GO" id="GO:0004601">
    <property type="term" value="F:peroxidase activity"/>
    <property type="evidence" value="ECO:0007669"/>
    <property type="project" value="UniProtKB-KW"/>
</dbReference>
<dbReference type="NCBIfam" id="TIGR01926">
    <property type="entry name" value="peroxid_rel"/>
    <property type="match status" value="1"/>
</dbReference>
<name>A0ABU9TUQ5_9GAMM</name>
<keyword evidence="2" id="KW-0560">Oxidoreductase</keyword>
<dbReference type="InterPro" id="IPR003779">
    <property type="entry name" value="CMD-like"/>
</dbReference>
<keyword evidence="2" id="KW-0575">Peroxidase</keyword>
<dbReference type="InterPro" id="IPR010195">
    <property type="entry name" value="Uncharacterised_peroxidase-rel"/>
</dbReference>
<dbReference type="SUPFAM" id="SSF69118">
    <property type="entry name" value="AhpD-like"/>
    <property type="match status" value="1"/>
</dbReference>
<evidence type="ECO:0000313" key="2">
    <source>
        <dbReference type="EMBL" id="MEM5537243.1"/>
    </source>
</evidence>
<feature type="domain" description="Carboxymuconolactone decarboxylase-like" evidence="1">
    <location>
        <begin position="48"/>
        <end position="98"/>
    </location>
</feature>
<organism evidence="2 3">
    <name type="scientific">Neptuniibacter pectenicola</name>
    <dbReference type="NCBI Taxonomy" id="1806669"/>
    <lineage>
        <taxon>Bacteria</taxon>
        <taxon>Pseudomonadati</taxon>
        <taxon>Pseudomonadota</taxon>
        <taxon>Gammaproteobacteria</taxon>
        <taxon>Oceanospirillales</taxon>
        <taxon>Oceanospirillaceae</taxon>
        <taxon>Neptuniibacter</taxon>
    </lineage>
</organism>
<reference evidence="2 3" key="1">
    <citation type="submission" date="2024-03" db="EMBL/GenBank/DDBJ databases">
        <title>Community enrichment and isolation of bacterial strains for fucoidan degradation.</title>
        <authorList>
            <person name="Sichert A."/>
        </authorList>
    </citation>
    <scope>NUCLEOTIDE SEQUENCE [LARGE SCALE GENOMIC DNA]</scope>
    <source>
        <strain evidence="2 3">AS76</strain>
    </source>
</reference>
<protein>
    <submittedName>
        <fullName evidence="2">Peroxidase-related enzyme</fullName>
    </submittedName>
</protein>